<keyword evidence="16" id="KW-0170">Cobalt</keyword>
<keyword evidence="12" id="KW-0016">Alginate biosynthesis</keyword>
<evidence type="ECO:0000256" key="3">
    <source>
        <dbReference type="ARBA" id="ARBA00004666"/>
    </source>
</evidence>
<evidence type="ECO:0000313" key="25">
    <source>
        <dbReference type="Proteomes" id="UP000321110"/>
    </source>
</evidence>
<comment type="catalytic activity">
    <reaction evidence="17">
        <text>alpha-D-mannose 1-phosphate + GTP + H(+) = GDP-alpha-D-mannose + diphosphate</text>
        <dbReference type="Rhea" id="RHEA:15229"/>
        <dbReference type="ChEBI" id="CHEBI:15378"/>
        <dbReference type="ChEBI" id="CHEBI:33019"/>
        <dbReference type="ChEBI" id="CHEBI:37565"/>
        <dbReference type="ChEBI" id="CHEBI:57527"/>
        <dbReference type="ChEBI" id="CHEBI:58409"/>
        <dbReference type="EC" id="2.7.7.13"/>
    </reaction>
</comment>
<evidence type="ECO:0000259" key="21">
    <source>
        <dbReference type="Pfam" id="PF00483"/>
    </source>
</evidence>
<keyword evidence="15" id="KW-0511">Multifunctional enzyme</keyword>
<dbReference type="InterPro" id="IPR005835">
    <property type="entry name" value="NTP_transferase_dom"/>
</dbReference>
<evidence type="ECO:0000259" key="22">
    <source>
        <dbReference type="Pfam" id="PF01050"/>
    </source>
</evidence>
<evidence type="ECO:0000256" key="20">
    <source>
        <dbReference type="RuleBase" id="RU004190"/>
    </source>
</evidence>
<comment type="subunit">
    <text evidence="6">Monomer.</text>
</comment>
<dbReference type="InterPro" id="IPR011051">
    <property type="entry name" value="RmlC_Cupin_sf"/>
</dbReference>
<sequence>MIVPVILSGGAGTRLWPVSREDHPKPFMRLPDGQSLLLKTYLRAAGLLGAGGEIVTVTNREHYFESKDHFAEAKLAGCRARFLLEPQGRNTAPALAVAALALAAEHGDDAVLVVMAADHLIHDLAGFKAATEHAVRLAEQGYLVTYGVRPTAPETGFGYIEAGAALDELGGCQVQRFVEKPDSVTAQEYLDSGRFLWNSGMFCFTAGSLIRELQAHAPELLEQARVCIEHSPLQTNAGGLMQELQGASFAALPDISIDYAVMERSARVAVVPAQFDWSDIGSWKALRELVAADADSNRAQGDALFIDSRNTYVQSQGRLVATVGVDDLIVVETPDAILVAHADRAQQVGQVAKRLKLENHQAYRLHRTVARPWGTYTVLEEGPRFKIKRIVVKPGAALSLQMHHHRSEHWIVVQGMAKVVNGGEPRLINSNESTFIPAGHKHRLENPGVIDLVMIEVQSGEYLGEDDIVRFEDQYGRVH</sequence>
<dbReference type="Proteomes" id="UP000321110">
    <property type="component" value="Unassembled WGS sequence"/>
</dbReference>
<keyword evidence="9 24" id="KW-0808">Transferase</keyword>
<dbReference type="EC" id="5.3.1.8" evidence="7"/>
<evidence type="ECO:0000256" key="7">
    <source>
        <dbReference type="ARBA" id="ARBA00011956"/>
    </source>
</evidence>
<evidence type="ECO:0000256" key="10">
    <source>
        <dbReference type="ARBA" id="ARBA00022695"/>
    </source>
</evidence>
<dbReference type="EC" id="2.7.7.13" evidence="8"/>
<evidence type="ECO:0000256" key="13">
    <source>
        <dbReference type="ARBA" id="ARBA00023134"/>
    </source>
</evidence>
<dbReference type="Pfam" id="PF22640">
    <property type="entry name" value="ManC_GMP_beta-helix"/>
    <property type="match status" value="1"/>
</dbReference>
<dbReference type="Pfam" id="PF01050">
    <property type="entry name" value="MannoseP_isomer"/>
    <property type="match status" value="1"/>
</dbReference>
<dbReference type="InterPro" id="IPR029044">
    <property type="entry name" value="Nucleotide-diphossugar_trans"/>
</dbReference>
<evidence type="ECO:0000256" key="17">
    <source>
        <dbReference type="ARBA" id="ARBA00047343"/>
    </source>
</evidence>
<dbReference type="GO" id="GO:0009298">
    <property type="term" value="P:GDP-mannose biosynthetic process"/>
    <property type="evidence" value="ECO:0007669"/>
    <property type="project" value="UniProtKB-UniPathway"/>
</dbReference>
<evidence type="ECO:0000256" key="16">
    <source>
        <dbReference type="ARBA" id="ARBA00023285"/>
    </source>
</evidence>
<dbReference type="SUPFAM" id="SSF53448">
    <property type="entry name" value="Nucleotide-diphospho-sugar transferases"/>
    <property type="match status" value="1"/>
</dbReference>
<dbReference type="InterPro" id="IPR049577">
    <property type="entry name" value="GMPP_N"/>
</dbReference>
<accession>A0A5C7VRU3</accession>
<feature type="domain" description="MannoseP isomerase/GMP-like beta-helix" evidence="23">
    <location>
        <begin position="303"/>
        <end position="355"/>
    </location>
</feature>
<keyword evidence="14 24" id="KW-0413">Isomerase</keyword>
<comment type="similarity">
    <text evidence="5 20">Belongs to the mannose-6-phosphate isomerase type 2 family.</text>
</comment>
<dbReference type="GO" id="GO:0004475">
    <property type="term" value="F:mannose-1-phosphate guanylyltransferase (GTP) activity"/>
    <property type="evidence" value="ECO:0007669"/>
    <property type="project" value="UniProtKB-EC"/>
</dbReference>
<dbReference type="PANTHER" id="PTHR46390:SF1">
    <property type="entry name" value="MANNOSE-1-PHOSPHATE GUANYLYLTRANSFERASE"/>
    <property type="match status" value="1"/>
</dbReference>
<dbReference type="InterPro" id="IPR006375">
    <property type="entry name" value="Man1P_GuaTrfase/Man6P_Isoase"/>
</dbReference>
<dbReference type="FunFam" id="2.60.120.10:FF:000032">
    <property type="entry name" value="Mannose-1-phosphate guanylyltransferase/mannose-6-phosphate isomerase"/>
    <property type="match status" value="1"/>
</dbReference>
<protein>
    <recommendedName>
        <fullName evidence="19">Alginate biosynthesis protein AlgA</fullName>
        <ecNumber evidence="8">2.7.7.13</ecNumber>
        <ecNumber evidence="7">5.3.1.8</ecNumber>
    </recommendedName>
</protein>
<evidence type="ECO:0000256" key="1">
    <source>
        <dbReference type="ARBA" id="ARBA00000757"/>
    </source>
</evidence>
<evidence type="ECO:0000256" key="9">
    <source>
        <dbReference type="ARBA" id="ARBA00022679"/>
    </source>
</evidence>
<dbReference type="AlphaFoldDB" id="A0A5C7VRU3"/>
<dbReference type="CDD" id="cd02213">
    <property type="entry name" value="cupin_PMI_typeII_C"/>
    <property type="match status" value="1"/>
</dbReference>
<dbReference type="UniPathway" id="UPA00126">
    <property type="reaction ID" value="UER00930"/>
</dbReference>
<keyword evidence="11" id="KW-0547">Nucleotide-binding</keyword>
<comment type="catalytic activity">
    <reaction evidence="1">
        <text>D-mannose 6-phosphate = D-fructose 6-phosphate</text>
        <dbReference type="Rhea" id="RHEA:12356"/>
        <dbReference type="ChEBI" id="CHEBI:58735"/>
        <dbReference type="ChEBI" id="CHEBI:61527"/>
        <dbReference type="EC" id="5.3.1.8"/>
    </reaction>
</comment>
<evidence type="ECO:0000256" key="2">
    <source>
        <dbReference type="ARBA" id="ARBA00001941"/>
    </source>
</evidence>
<comment type="cofactor">
    <cofactor evidence="2">
        <name>Co(2+)</name>
        <dbReference type="ChEBI" id="CHEBI:48828"/>
    </cofactor>
</comment>
<dbReference type="EMBL" id="SSFO01000289">
    <property type="protein sequence ID" value="TXI27970.1"/>
    <property type="molecule type" value="Genomic_DNA"/>
</dbReference>
<feature type="domain" description="Mannose-6-phosphate isomerase type II C-terminal" evidence="22">
    <location>
        <begin position="359"/>
        <end position="473"/>
    </location>
</feature>
<dbReference type="GO" id="GO:0004476">
    <property type="term" value="F:mannose-6-phosphate isomerase activity"/>
    <property type="evidence" value="ECO:0007669"/>
    <property type="project" value="UniProtKB-EC"/>
</dbReference>
<evidence type="ECO:0000256" key="15">
    <source>
        <dbReference type="ARBA" id="ARBA00023268"/>
    </source>
</evidence>
<comment type="function">
    <text evidence="18">Produces a precursor for alginate polymerization. The alginate layer provides a protective barrier against host immune defenses and antibiotics.</text>
</comment>
<dbReference type="Pfam" id="PF00483">
    <property type="entry name" value="NTP_transferase"/>
    <property type="match status" value="1"/>
</dbReference>
<dbReference type="FunFam" id="3.90.550.10:FF:000046">
    <property type="entry name" value="Mannose-1-phosphate guanylyltransferase (GDP)"/>
    <property type="match status" value="1"/>
</dbReference>
<evidence type="ECO:0000313" key="24">
    <source>
        <dbReference type="EMBL" id="TXI27970.1"/>
    </source>
</evidence>
<name>A0A5C7VRU3_AQUAC</name>
<dbReference type="GO" id="GO:0005525">
    <property type="term" value="F:GTP binding"/>
    <property type="evidence" value="ECO:0007669"/>
    <property type="project" value="UniProtKB-KW"/>
</dbReference>
<dbReference type="InterPro" id="IPR014710">
    <property type="entry name" value="RmlC-like_jellyroll"/>
</dbReference>
<keyword evidence="13" id="KW-0342">GTP-binding</keyword>
<organism evidence="24 25">
    <name type="scientific">Aquipseudomonas alcaligenes</name>
    <name type="common">Pseudomonas alcaligenes</name>
    <dbReference type="NCBI Taxonomy" id="43263"/>
    <lineage>
        <taxon>Bacteria</taxon>
        <taxon>Pseudomonadati</taxon>
        <taxon>Pseudomonadota</taxon>
        <taxon>Gammaproteobacteria</taxon>
        <taxon>Pseudomonadales</taxon>
        <taxon>Pseudomonadaceae</taxon>
        <taxon>Aquipseudomonas</taxon>
    </lineage>
</organism>
<comment type="pathway">
    <text evidence="4">Nucleotide-sugar biosynthesis; GDP-alpha-D-mannose biosynthesis; GDP-alpha-D-mannose from alpha-D-mannose 1-phosphate (GTP route): step 1/1.</text>
</comment>
<evidence type="ECO:0000256" key="4">
    <source>
        <dbReference type="ARBA" id="ARBA00004823"/>
    </source>
</evidence>
<dbReference type="RefSeq" id="WP_237045728.1">
    <property type="nucleotide sequence ID" value="NZ_AP025273.1"/>
</dbReference>
<evidence type="ECO:0000259" key="23">
    <source>
        <dbReference type="Pfam" id="PF22640"/>
    </source>
</evidence>
<evidence type="ECO:0000256" key="14">
    <source>
        <dbReference type="ARBA" id="ARBA00023235"/>
    </source>
</evidence>
<feature type="domain" description="Nucleotidyl transferase" evidence="21">
    <location>
        <begin position="4"/>
        <end position="294"/>
    </location>
</feature>
<dbReference type="GO" id="GO:0042121">
    <property type="term" value="P:alginic acid biosynthetic process"/>
    <property type="evidence" value="ECO:0007669"/>
    <property type="project" value="UniProtKB-KW"/>
</dbReference>
<dbReference type="Gene3D" id="3.90.550.10">
    <property type="entry name" value="Spore Coat Polysaccharide Biosynthesis Protein SpsA, Chain A"/>
    <property type="match status" value="1"/>
</dbReference>
<evidence type="ECO:0000256" key="12">
    <source>
        <dbReference type="ARBA" id="ARBA00022841"/>
    </source>
</evidence>
<dbReference type="InterPro" id="IPR001538">
    <property type="entry name" value="Man6P_isomerase-2_C"/>
</dbReference>
<dbReference type="SUPFAM" id="SSF51182">
    <property type="entry name" value="RmlC-like cupins"/>
    <property type="match status" value="1"/>
</dbReference>
<dbReference type="InterPro" id="IPR051161">
    <property type="entry name" value="Mannose-6P_isomerase_type2"/>
</dbReference>
<evidence type="ECO:0000256" key="5">
    <source>
        <dbReference type="ARBA" id="ARBA00006115"/>
    </source>
</evidence>
<dbReference type="PANTHER" id="PTHR46390">
    <property type="entry name" value="MANNOSE-1-PHOSPHATE GUANYLYLTRANSFERASE"/>
    <property type="match status" value="1"/>
</dbReference>
<dbReference type="Gene3D" id="2.60.120.10">
    <property type="entry name" value="Jelly Rolls"/>
    <property type="match status" value="1"/>
</dbReference>
<evidence type="ECO:0000256" key="18">
    <source>
        <dbReference type="ARBA" id="ARBA00057590"/>
    </source>
</evidence>
<reference evidence="24 25" key="1">
    <citation type="submission" date="2018-09" db="EMBL/GenBank/DDBJ databases">
        <title>Metagenome Assembled Genomes from an Advanced Water Purification Facility.</title>
        <authorList>
            <person name="Stamps B.W."/>
            <person name="Spear J.R."/>
        </authorList>
    </citation>
    <scope>NUCLEOTIDE SEQUENCE [LARGE SCALE GENOMIC DNA]</scope>
    <source>
        <strain evidence="24">Bin_52_1</strain>
    </source>
</reference>
<comment type="pathway">
    <text evidence="3">Nucleotide-sugar biosynthesis; GDP-alpha-D-mannose biosynthesis; alpha-D-mannose 1-phosphate from D-fructose 6-phosphate: step 1/2.</text>
</comment>
<evidence type="ECO:0000256" key="19">
    <source>
        <dbReference type="ARBA" id="ARBA00067387"/>
    </source>
</evidence>
<dbReference type="NCBIfam" id="TIGR01479">
    <property type="entry name" value="GMP_PMI"/>
    <property type="match status" value="1"/>
</dbReference>
<evidence type="ECO:0000256" key="8">
    <source>
        <dbReference type="ARBA" id="ARBA00012387"/>
    </source>
</evidence>
<comment type="caution">
    <text evidence="24">The sequence shown here is derived from an EMBL/GenBank/DDBJ whole genome shotgun (WGS) entry which is preliminary data.</text>
</comment>
<keyword evidence="10 24" id="KW-0548">Nucleotidyltransferase</keyword>
<gene>
    <name evidence="24" type="ORF">E6Q69_17195</name>
</gene>
<dbReference type="CDD" id="cd02509">
    <property type="entry name" value="GDP-M1P_Guanylyltransferase"/>
    <property type="match status" value="1"/>
</dbReference>
<proteinExistence type="inferred from homology"/>
<dbReference type="InterPro" id="IPR054566">
    <property type="entry name" value="ManC/GMP-like_b-helix"/>
</dbReference>
<evidence type="ECO:0000256" key="6">
    <source>
        <dbReference type="ARBA" id="ARBA00011245"/>
    </source>
</evidence>
<evidence type="ECO:0000256" key="11">
    <source>
        <dbReference type="ARBA" id="ARBA00022741"/>
    </source>
</evidence>